<proteinExistence type="predicted"/>
<evidence type="ECO:0000256" key="1">
    <source>
        <dbReference type="SAM" id="Phobius"/>
    </source>
</evidence>
<dbReference type="Proteomes" id="UP000287651">
    <property type="component" value="Unassembled WGS sequence"/>
</dbReference>
<dbReference type="EMBL" id="AMZH03027057">
    <property type="protein sequence ID" value="RRT34317.1"/>
    <property type="molecule type" value="Genomic_DNA"/>
</dbReference>
<feature type="transmembrane region" description="Helical" evidence="1">
    <location>
        <begin position="24"/>
        <end position="46"/>
    </location>
</feature>
<keyword evidence="1" id="KW-0812">Transmembrane</keyword>
<keyword evidence="1" id="KW-0472">Membrane</keyword>
<evidence type="ECO:0000313" key="2">
    <source>
        <dbReference type="EMBL" id="RRT34317.1"/>
    </source>
</evidence>
<protein>
    <submittedName>
        <fullName evidence="2">Uncharacterized protein</fullName>
    </submittedName>
</protein>
<organism evidence="2 3">
    <name type="scientific">Ensete ventricosum</name>
    <name type="common">Abyssinian banana</name>
    <name type="synonym">Musa ensete</name>
    <dbReference type="NCBI Taxonomy" id="4639"/>
    <lineage>
        <taxon>Eukaryota</taxon>
        <taxon>Viridiplantae</taxon>
        <taxon>Streptophyta</taxon>
        <taxon>Embryophyta</taxon>
        <taxon>Tracheophyta</taxon>
        <taxon>Spermatophyta</taxon>
        <taxon>Magnoliopsida</taxon>
        <taxon>Liliopsida</taxon>
        <taxon>Zingiberales</taxon>
        <taxon>Musaceae</taxon>
        <taxon>Ensete</taxon>
    </lineage>
</organism>
<accession>A0A426X4A0</accession>
<dbReference type="AlphaFoldDB" id="A0A426X4A0"/>
<sequence>MCFSKTHFLFSFDMCPVATPGSQFPFSLIGLLFLSPNLPLPIWILYTRGRNYDYRPTISRAWRGQLRVSFRILAFADSRFAASG</sequence>
<name>A0A426X4A0_ENSVE</name>
<reference evidence="2 3" key="1">
    <citation type="journal article" date="2014" name="Agronomy (Basel)">
        <title>A Draft Genome Sequence for Ensete ventricosum, the Drought-Tolerant Tree Against Hunger.</title>
        <authorList>
            <person name="Harrison J."/>
            <person name="Moore K.A."/>
            <person name="Paszkiewicz K."/>
            <person name="Jones T."/>
            <person name="Grant M."/>
            <person name="Ambacheew D."/>
            <person name="Muzemil S."/>
            <person name="Studholme D.J."/>
        </authorList>
    </citation>
    <scope>NUCLEOTIDE SEQUENCE [LARGE SCALE GENOMIC DNA]</scope>
</reference>
<evidence type="ECO:0000313" key="3">
    <source>
        <dbReference type="Proteomes" id="UP000287651"/>
    </source>
</evidence>
<gene>
    <name evidence="2" type="ORF">B296_00043725</name>
</gene>
<comment type="caution">
    <text evidence="2">The sequence shown here is derived from an EMBL/GenBank/DDBJ whole genome shotgun (WGS) entry which is preliminary data.</text>
</comment>
<keyword evidence="1" id="KW-1133">Transmembrane helix</keyword>